<dbReference type="EMBL" id="JAHESC010000071">
    <property type="protein sequence ID" value="MBT1690563.1"/>
    <property type="molecule type" value="Genomic_DNA"/>
</dbReference>
<feature type="region of interest" description="Disordered" evidence="1">
    <location>
        <begin position="29"/>
        <end position="55"/>
    </location>
</feature>
<name>A0AAP2GLV2_9BACT</name>
<evidence type="ECO:0000256" key="1">
    <source>
        <dbReference type="SAM" id="MobiDB-lite"/>
    </source>
</evidence>
<dbReference type="Proteomes" id="UP001319180">
    <property type="component" value="Unassembled WGS sequence"/>
</dbReference>
<evidence type="ECO:0008006" key="5">
    <source>
        <dbReference type="Google" id="ProtNLM"/>
    </source>
</evidence>
<feature type="signal peptide" evidence="2">
    <location>
        <begin position="1"/>
        <end position="28"/>
    </location>
</feature>
<comment type="caution">
    <text evidence="3">The sequence shown here is derived from an EMBL/GenBank/DDBJ whole genome shotgun (WGS) entry which is preliminary data.</text>
</comment>
<keyword evidence="2" id="KW-0732">Signal</keyword>
<protein>
    <recommendedName>
        <fullName evidence="5">Lipoprotein</fullName>
    </recommendedName>
</protein>
<feature type="chain" id="PRO_5043004119" description="Lipoprotein" evidence="2">
    <location>
        <begin position="29"/>
        <end position="216"/>
    </location>
</feature>
<evidence type="ECO:0000313" key="3">
    <source>
        <dbReference type="EMBL" id="MBT1690563.1"/>
    </source>
</evidence>
<gene>
    <name evidence="3" type="ORF">KK078_28620</name>
</gene>
<reference evidence="3 4" key="1">
    <citation type="submission" date="2021-05" db="EMBL/GenBank/DDBJ databases">
        <title>A Polyphasic approach of four new species of the genus Ohtaekwangia: Ohtaekwangia histidinii sp. nov., Ohtaekwangia cretensis sp. nov., Ohtaekwangia indiensis sp. nov., Ohtaekwangia reichenbachii sp. nov. from diverse environment.</title>
        <authorList>
            <person name="Octaviana S."/>
        </authorList>
    </citation>
    <scope>NUCLEOTIDE SEQUENCE [LARGE SCALE GENOMIC DNA]</scope>
    <source>
        <strain evidence="3 4">PWU37</strain>
    </source>
</reference>
<dbReference type="AlphaFoldDB" id="A0AAP2GLV2"/>
<proteinExistence type="predicted"/>
<keyword evidence="4" id="KW-1185">Reference proteome</keyword>
<organism evidence="3 4">
    <name type="scientific">Dawidia soli</name>
    <dbReference type="NCBI Taxonomy" id="2782352"/>
    <lineage>
        <taxon>Bacteria</taxon>
        <taxon>Pseudomonadati</taxon>
        <taxon>Bacteroidota</taxon>
        <taxon>Cytophagia</taxon>
        <taxon>Cytophagales</taxon>
        <taxon>Chryseotaleaceae</taxon>
        <taxon>Dawidia</taxon>
    </lineage>
</organism>
<sequence>MTRTCRIFKGASYSLFTCLLLSVASCSGDDGPVGQQRAKYRDDAPEVVGEETQDSQTSGYFEGVVEGTRADGTPFSESFQYTYRPGVGVGGDSLKLHRRLRDETHAPYLRLEAAIQHRGGAQETLVPVYLAFEFSKALSATKQLYLYAEYYGRNYSSDLKIVRYDRDKTTGAVRFDFTYEGSGQNDNSTNRSLRIRGHFISGTEPLFAEVVNRWNK</sequence>
<accession>A0AAP2GLV2</accession>
<dbReference type="PROSITE" id="PS51257">
    <property type="entry name" value="PROKAR_LIPOPROTEIN"/>
    <property type="match status" value="1"/>
</dbReference>
<evidence type="ECO:0000313" key="4">
    <source>
        <dbReference type="Proteomes" id="UP001319180"/>
    </source>
</evidence>
<dbReference type="RefSeq" id="WP_254094090.1">
    <property type="nucleotide sequence ID" value="NZ_JAHESC010000071.1"/>
</dbReference>
<evidence type="ECO:0000256" key="2">
    <source>
        <dbReference type="SAM" id="SignalP"/>
    </source>
</evidence>